<name>A0A482XRP1_LAOST</name>
<feature type="binding site" evidence="5">
    <location>
        <position position="387"/>
    </location>
    <ligand>
        <name>Zn(2+)</name>
        <dbReference type="ChEBI" id="CHEBI:29105"/>
    </ligand>
</feature>
<comment type="cofactor">
    <cofactor evidence="5">
        <name>Zn(2+)</name>
        <dbReference type="ChEBI" id="CHEBI:29105"/>
    </cofactor>
    <text evidence="5">Binds 1 zinc ion per subunit.</text>
</comment>
<feature type="binding site" evidence="5">
    <location>
        <position position="413"/>
    </location>
    <ligand>
        <name>Zn(2+)</name>
        <dbReference type="ChEBI" id="CHEBI:29105"/>
    </ligand>
</feature>
<dbReference type="SUPFAM" id="SSF51713">
    <property type="entry name" value="tRNA-guanine transglycosylase"/>
    <property type="match status" value="1"/>
</dbReference>
<feature type="domain" description="tRNA-guanine(15) transglycosylase-like" evidence="7">
    <location>
        <begin position="59"/>
        <end position="432"/>
    </location>
</feature>
<sequence>MCYDLSKYHDIILNFVPCGDVITTLSVTIYYLILQFFIMKFILENSNKVRFGKICSLSRSPNLELETPVLLVNTKAGSVMHLSHEVLMKIDGPIQCLQVPLSNSAKCYEGVRGFKKGIMEFAGMKGFLSYCSVHDPAEKLTKGKNEKEQISVNTCNGRIYITVQRYMEIMEAFQPDMYEALSDGYNDSNSSNRRLCKSSANSMSYFDECMRIHEKSKILKQTPVFGVIEGGHNLIYKEKIISHLLGNPNVCGFVISGLHSNGPDVEKLCFSSIESVVHQTLKLLPDDRVKVIHGCFRPEVVVRLIELGIDIFDSSLVDIVTNRGSAFVFGWEAVDKKTTMVNGNTEGDRDKSVENELQSYKLEISLGDKIYFDDFGPLLQGCSCLACQKHTRAYIHHLFVTKEMLGPVLLMIHNLHHYLSFFAFIRKTVRDGHRVGII</sequence>
<dbReference type="EMBL" id="QKKF02002849">
    <property type="protein sequence ID" value="RZF48119.1"/>
    <property type="molecule type" value="Genomic_DNA"/>
</dbReference>
<keyword evidence="9" id="KW-1185">Reference proteome</keyword>
<evidence type="ECO:0000259" key="7">
    <source>
        <dbReference type="Pfam" id="PF01702"/>
    </source>
</evidence>
<dbReference type="NCBIfam" id="TIGR00449">
    <property type="entry name" value="tgt_general"/>
    <property type="match status" value="1"/>
</dbReference>
<dbReference type="STRING" id="195883.A0A482XRP1"/>
<protein>
    <recommendedName>
        <fullName evidence="5">Queuine tRNA-ribosyltransferase accessory subunit 2</fullName>
    </recommendedName>
    <alternativeName>
        <fullName evidence="5">Queuine tRNA-ribosyltransferase domain-containing protein 1</fullName>
    </alternativeName>
</protein>
<reference evidence="8 9" key="1">
    <citation type="journal article" date="2017" name="Gigascience">
        <title>Genome sequence of the small brown planthopper, Laodelphax striatellus.</title>
        <authorList>
            <person name="Zhu J."/>
            <person name="Jiang F."/>
            <person name="Wang X."/>
            <person name="Yang P."/>
            <person name="Bao Y."/>
            <person name="Zhao W."/>
            <person name="Wang W."/>
            <person name="Lu H."/>
            <person name="Wang Q."/>
            <person name="Cui N."/>
            <person name="Li J."/>
            <person name="Chen X."/>
            <person name="Luo L."/>
            <person name="Yu J."/>
            <person name="Kang L."/>
            <person name="Cui F."/>
        </authorList>
    </citation>
    <scope>NUCLEOTIDE SEQUENCE [LARGE SCALE GENOMIC DNA]</scope>
    <source>
        <strain evidence="8">Lst14</strain>
    </source>
</reference>
<proteinExistence type="inferred from homology"/>
<gene>
    <name evidence="8" type="ORF">LSTR_LSTR002185</name>
</gene>
<accession>A0A482XRP1</accession>
<dbReference type="PANTHER" id="PTHR46064:SF1">
    <property type="entry name" value="QUEUINE TRNA-RIBOSYLTRANSFERASE ACCESSORY SUBUNIT 2"/>
    <property type="match status" value="1"/>
</dbReference>
<keyword evidence="2 5" id="KW-0819">tRNA processing</keyword>
<dbReference type="Gene3D" id="3.20.20.105">
    <property type="entry name" value="Queuine tRNA-ribosyltransferase-like"/>
    <property type="match status" value="1"/>
</dbReference>
<keyword evidence="1 5" id="KW-0963">Cytoplasm</keyword>
<evidence type="ECO:0000256" key="3">
    <source>
        <dbReference type="ARBA" id="ARBA00022723"/>
    </source>
</evidence>
<dbReference type="PANTHER" id="PTHR46064">
    <property type="entry name" value="QUEUINE TRNA-RIBOSYLTRANSFERASE ACCESSORY SUBUNIT 2"/>
    <property type="match status" value="1"/>
</dbReference>
<dbReference type="InterPro" id="IPR036511">
    <property type="entry name" value="TGT-like_sf"/>
</dbReference>
<evidence type="ECO:0000256" key="6">
    <source>
        <dbReference type="SAM" id="Phobius"/>
    </source>
</evidence>
<comment type="subunit">
    <text evidence="5">Heterodimer of a catalytic subunit and an accessory subunit.</text>
</comment>
<feature type="binding site" evidence="5">
    <location>
        <position position="382"/>
    </location>
    <ligand>
        <name>Zn(2+)</name>
        <dbReference type="ChEBI" id="CHEBI:29105"/>
    </ligand>
</feature>
<comment type="subcellular location">
    <subcellularLocation>
        <location evidence="5">Cytoplasm</location>
    </subcellularLocation>
</comment>
<dbReference type="InterPro" id="IPR002616">
    <property type="entry name" value="tRNA_ribo_trans-like"/>
</dbReference>
<dbReference type="OrthoDB" id="27601at2759"/>
<dbReference type="InParanoid" id="A0A482XRP1"/>
<dbReference type="InterPro" id="IPR050852">
    <property type="entry name" value="Queuine_tRNA-ribosyltrfase"/>
</dbReference>
<dbReference type="GO" id="GO:0008479">
    <property type="term" value="F:tRNA-guanosine(34) queuine transglycosylase activity"/>
    <property type="evidence" value="ECO:0007669"/>
    <property type="project" value="UniProtKB-UniRule"/>
</dbReference>
<comment type="similarity">
    <text evidence="5">Belongs to the queuine tRNA-ribosyltransferase family. QTRT2 subfamily.</text>
</comment>
<keyword evidence="6" id="KW-0472">Membrane</keyword>
<dbReference type="GO" id="GO:0005737">
    <property type="term" value="C:cytoplasm"/>
    <property type="evidence" value="ECO:0007669"/>
    <property type="project" value="UniProtKB-SubCell"/>
</dbReference>
<comment type="caution">
    <text evidence="8">The sequence shown here is derived from an EMBL/GenBank/DDBJ whole genome shotgun (WGS) entry which is preliminary data.</text>
</comment>
<dbReference type="Proteomes" id="UP000291343">
    <property type="component" value="Unassembled WGS sequence"/>
</dbReference>
<evidence type="ECO:0000313" key="8">
    <source>
        <dbReference type="EMBL" id="RZF48119.1"/>
    </source>
</evidence>
<dbReference type="AlphaFoldDB" id="A0A482XRP1"/>
<comment type="function">
    <text evidence="5">Non-catalytic subunit of the queuine tRNA-ribosyltransferase (TGT) that catalyzes the base-exchange of a guanine (G) residue with queuine (Q) at position 34 (anticodon wobble position) in tRNAs with GU(N) anticodons (tRNA-Asp, -Asn, -His and -Tyr), resulting in the hypermodified nucleoside queuosine (7-(((4,5-cis-dihydroxy-2-cyclopenten-1-yl)amino)methyl)-7-deazaguanosine).</text>
</comment>
<dbReference type="Pfam" id="PF01702">
    <property type="entry name" value="TGT"/>
    <property type="match status" value="1"/>
</dbReference>
<dbReference type="InterPro" id="IPR028592">
    <property type="entry name" value="QTRTD1"/>
</dbReference>
<evidence type="ECO:0000256" key="1">
    <source>
        <dbReference type="ARBA" id="ARBA00022490"/>
    </source>
</evidence>
<dbReference type="GO" id="GO:0046872">
    <property type="term" value="F:metal ion binding"/>
    <property type="evidence" value="ECO:0007669"/>
    <property type="project" value="UniProtKB-KW"/>
</dbReference>
<keyword evidence="4 5" id="KW-0862">Zinc</keyword>
<organism evidence="8 9">
    <name type="scientific">Laodelphax striatellus</name>
    <name type="common">Small brown planthopper</name>
    <name type="synonym">Delphax striatella</name>
    <dbReference type="NCBI Taxonomy" id="195883"/>
    <lineage>
        <taxon>Eukaryota</taxon>
        <taxon>Metazoa</taxon>
        <taxon>Ecdysozoa</taxon>
        <taxon>Arthropoda</taxon>
        <taxon>Hexapoda</taxon>
        <taxon>Insecta</taxon>
        <taxon>Pterygota</taxon>
        <taxon>Neoptera</taxon>
        <taxon>Paraneoptera</taxon>
        <taxon>Hemiptera</taxon>
        <taxon>Auchenorrhyncha</taxon>
        <taxon>Fulgoroidea</taxon>
        <taxon>Delphacidae</taxon>
        <taxon>Criomorphinae</taxon>
        <taxon>Laodelphax</taxon>
    </lineage>
</organism>
<feature type="transmembrane region" description="Helical" evidence="6">
    <location>
        <begin position="21"/>
        <end position="43"/>
    </location>
</feature>
<dbReference type="FunCoup" id="A0A482XRP1">
    <property type="interactions" value="1409"/>
</dbReference>
<dbReference type="SMR" id="A0A482XRP1"/>
<evidence type="ECO:0000256" key="2">
    <source>
        <dbReference type="ARBA" id="ARBA00022694"/>
    </source>
</evidence>
<keyword evidence="3 5" id="KW-0479">Metal-binding</keyword>
<feature type="binding site" evidence="5">
    <location>
        <position position="384"/>
    </location>
    <ligand>
        <name>Zn(2+)</name>
        <dbReference type="ChEBI" id="CHEBI:29105"/>
    </ligand>
</feature>
<dbReference type="HAMAP" id="MF_03043">
    <property type="entry name" value="QTRT2"/>
    <property type="match status" value="1"/>
</dbReference>
<dbReference type="GO" id="GO:0006400">
    <property type="term" value="P:tRNA modification"/>
    <property type="evidence" value="ECO:0007669"/>
    <property type="project" value="InterPro"/>
</dbReference>
<evidence type="ECO:0000256" key="5">
    <source>
        <dbReference type="HAMAP-Rule" id="MF_03043"/>
    </source>
</evidence>
<keyword evidence="6" id="KW-1133">Transmembrane helix</keyword>
<evidence type="ECO:0000313" key="9">
    <source>
        <dbReference type="Proteomes" id="UP000291343"/>
    </source>
</evidence>
<evidence type="ECO:0000256" key="4">
    <source>
        <dbReference type="ARBA" id="ARBA00022833"/>
    </source>
</evidence>
<keyword evidence="6" id="KW-0812">Transmembrane</keyword>